<feature type="transmembrane region" description="Helical" evidence="16">
    <location>
        <begin position="258"/>
        <end position="276"/>
    </location>
</feature>
<feature type="transmembrane region" description="Helical" evidence="16">
    <location>
        <begin position="283"/>
        <end position="301"/>
    </location>
</feature>
<dbReference type="KEGG" id="ypac:CEW88_14005"/>
<comment type="similarity">
    <text evidence="16">Belongs to the NqrB/RnfD family.</text>
</comment>
<dbReference type="GO" id="GO:0055085">
    <property type="term" value="P:transmembrane transport"/>
    <property type="evidence" value="ECO:0007669"/>
    <property type="project" value="InterPro"/>
</dbReference>
<keyword evidence="7 16" id="KW-0812">Transmembrane</keyword>
<keyword evidence="3" id="KW-0997">Cell inner membrane</keyword>
<feature type="transmembrane region" description="Helical" evidence="16">
    <location>
        <begin position="191"/>
        <end position="208"/>
    </location>
</feature>
<dbReference type="NCBIfam" id="TIGR01937">
    <property type="entry name" value="nqrB"/>
    <property type="match status" value="1"/>
</dbReference>
<keyword evidence="15 16" id="KW-0739">Sodium transport</keyword>
<keyword evidence="11 16" id="KW-0915">Sodium</keyword>
<feature type="transmembrane region" description="Helical" evidence="16">
    <location>
        <begin position="313"/>
        <end position="331"/>
    </location>
</feature>
<organism evidence="18 19">
    <name type="scientific">Alloyangia pacifica</name>
    <dbReference type="NCBI Taxonomy" id="311180"/>
    <lineage>
        <taxon>Bacteria</taxon>
        <taxon>Pseudomonadati</taxon>
        <taxon>Pseudomonadota</taxon>
        <taxon>Alphaproteobacteria</taxon>
        <taxon>Rhodobacterales</taxon>
        <taxon>Roseobacteraceae</taxon>
        <taxon>Alloyangia</taxon>
    </lineage>
</organism>
<evidence type="ECO:0000256" key="5">
    <source>
        <dbReference type="ARBA" id="ARBA00022630"/>
    </source>
</evidence>
<feature type="transmembrane region" description="Helical" evidence="16">
    <location>
        <begin position="116"/>
        <end position="138"/>
    </location>
</feature>
<feature type="transmembrane region" description="Helical" evidence="16">
    <location>
        <begin position="56"/>
        <end position="74"/>
    </location>
</feature>
<keyword evidence="13 16" id="KW-0830">Ubiquinone</keyword>
<gene>
    <name evidence="16" type="primary">nqrB</name>
    <name evidence="18" type="ORF">CEW88_14005</name>
</gene>
<dbReference type="AlphaFoldDB" id="A0A2U8HGC2"/>
<dbReference type="PIRSF" id="PIRSF016055">
    <property type="entry name" value="NADH-UbQ_OxRdtase_B_su"/>
    <property type="match status" value="1"/>
</dbReference>
<name>A0A2U8HGC2_9RHOB</name>
<dbReference type="PANTHER" id="PTHR30578:SF1">
    <property type="entry name" value="NA(+)-TRANSLOCATING NADH-QUINONE REDUCTASE SUBUNIT B"/>
    <property type="match status" value="1"/>
</dbReference>
<accession>A0A2U8HGC2</accession>
<sequence length="399" mass="43443">MGLRSFFDRIEPQFLKGGRFEKYFPVYEMVESFIYTPKTVTTVAPHARSYIDMKRIMTYVVIATIPCILFGMYNTGLQTNMAIAEYGASGWRAAIIDALGIGFNPANPLANILHGLLYFLPIYIVTLIAGGIFEVIFAVVRGHEVNEGFLVTSMLYTLIMPASAPLWQVALGIIFGVVIGKEVFGGTGKNFLNPALVGRAFLYFAYPAQMSGDRVWTPVDGFSGATALSVSASDGVASLPAHGISWIDAFVGTIQGSFGETSTIACLIGLAFLLATKIANWRLIVGCLAGMIAFSSLLNVIGSDSNPMFAMPWYWHLVVGGYAFGLVFMVTEPVSASHTNMGRYIYGALIGFMVVMIRVINPAFPEGMMLAILFGNVFAPLIDYFVVQANIKRRAKRNV</sequence>
<keyword evidence="6 16" id="KW-0288">FMN</keyword>
<evidence type="ECO:0000256" key="15">
    <source>
        <dbReference type="ARBA" id="ARBA00023201"/>
    </source>
</evidence>
<dbReference type="Proteomes" id="UP000244915">
    <property type="component" value="Chromosome 2"/>
</dbReference>
<evidence type="ECO:0000256" key="17">
    <source>
        <dbReference type="PIRSR" id="PIRSR016055-50"/>
    </source>
</evidence>
<comment type="subunit">
    <text evidence="16">Composed of six subunits; NqrA, NqrB, NqrC, NqrD, NqrE and NqrF.</text>
</comment>
<evidence type="ECO:0000256" key="11">
    <source>
        <dbReference type="ARBA" id="ARBA00023053"/>
    </source>
</evidence>
<reference evidence="18 19" key="1">
    <citation type="submission" date="2017-06" db="EMBL/GenBank/DDBJ databases">
        <title>Yangia sp. YSBP01 complete genome sequence.</title>
        <authorList>
            <person name="Woo J.-H."/>
            <person name="Kim H.-S."/>
        </authorList>
    </citation>
    <scope>NUCLEOTIDE SEQUENCE [LARGE SCALE GENOMIC DNA]</scope>
    <source>
        <strain evidence="18 19">YSBP01</strain>
    </source>
</reference>
<feature type="transmembrane region" description="Helical" evidence="16">
    <location>
        <begin position="343"/>
        <end position="361"/>
    </location>
</feature>
<keyword evidence="1 16" id="KW-0813">Transport</keyword>
<comment type="catalytic activity">
    <reaction evidence="16">
        <text>a ubiquinone + n Na(+)(in) + NADH + H(+) = a ubiquinol + n Na(+)(out) + NAD(+)</text>
        <dbReference type="Rhea" id="RHEA:47748"/>
        <dbReference type="Rhea" id="RHEA-COMP:9565"/>
        <dbReference type="Rhea" id="RHEA-COMP:9566"/>
        <dbReference type="ChEBI" id="CHEBI:15378"/>
        <dbReference type="ChEBI" id="CHEBI:16389"/>
        <dbReference type="ChEBI" id="CHEBI:17976"/>
        <dbReference type="ChEBI" id="CHEBI:29101"/>
        <dbReference type="ChEBI" id="CHEBI:57540"/>
        <dbReference type="ChEBI" id="CHEBI:57945"/>
        <dbReference type="EC" id="7.2.1.1"/>
    </reaction>
</comment>
<protein>
    <recommendedName>
        <fullName evidence="16">Na(+)-translocating NADH-quinone reductase subunit B</fullName>
        <shortName evidence="16">Na(+)-NQR subunit B</shortName>
        <shortName evidence="16">Na(+)-translocating NQR subunit B</shortName>
        <ecNumber evidence="16">7.2.1.1</ecNumber>
    </recommendedName>
    <alternativeName>
        <fullName evidence="16">NQR complex subunit B</fullName>
    </alternativeName>
    <alternativeName>
        <fullName evidence="16">NQR-1 subunit B</fullName>
    </alternativeName>
</protein>
<keyword evidence="2 16" id="KW-1003">Cell membrane</keyword>
<dbReference type="NCBIfam" id="NF003756">
    <property type="entry name" value="PRK05349.1"/>
    <property type="match status" value="1"/>
</dbReference>
<evidence type="ECO:0000256" key="4">
    <source>
        <dbReference type="ARBA" id="ARBA00022553"/>
    </source>
</evidence>
<evidence type="ECO:0000256" key="14">
    <source>
        <dbReference type="ARBA" id="ARBA00023136"/>
    </source>
</evidence>
<dbReference type="PANTHER" id="PTHR30578">
    <property type="entry name" value="ELECTRON TRANSPORT COMPLEX PROTEIN RNFD"/>
    <property type="match status" value="1"/>
</dbReference>
<evidence type="ECO:0000256" key="8">
    <source>
        <dbReference type="ARBA" id="ARBA00022967"/>
    </source>
</evidence>
<dbReference type="HAMAP" id="MF_00426">
    <property type="entry name" value="NqrB"/>
    <property type="match status" value="1"/>
</dbReference>
<evidence type="ECO:0000313" key="18">
    <source>
        <dbReference type="EMBL" id="AWI84894.1"/>
    </source>
</evidence>
<evidence type="ECO:0000256" key="7">
    <source>
        <dbReference type="ARBA" id="ARBA00022692"/>
    </source>
</evidence>
<evidence type="ECO:0000256" key="6">
    <source>
        <dbReference type="ARBA" id="ARBA00022643"/>
    </source>
</evidence>
<evidence type="ECO:0000313" key="19">
    <source>
        <dbReference type="Proteomes" id="UP000244915"/>
    </source>
</evidence>
<dbReference type="OrthoDB" id="9776359at2"/>
<evidence type="ECO:0000256" key="1">
    <source>
        <dbReference type="ARBA" id="ARBA00022448"/>
    </source>
</evidence>
<dbReference type="GO" id="GO:0010181">
    <property type="term" value="F:FMN binding"/>
    <property type="evidence" value="ECO:0007669"/>
    <property type="project" value="InterPro"/>
</dbReference>
<keyword evidence="5 16" id="KW-0285">Flavoprotein</keyword>
<keyword evidence="14 16" id="KW-0472">Membrane</keyword>
<keyword evidence="9 16" id="KW-1133">Transmembrane helix</keyword>
<dbReference type="Pfam" id="PF03116">
    <property type="entry name" value="NQR2_RnfD_RnfE"/>
    <property type="match status" value="1"/>
</dbReference>
<dbReference type="EMBL" id="CP022190">
    <property type="protein sequence ID" value="AWI84894.1"/>
    <property type="molecule type" value="Genomic_DNA"/>
</dbReference>
<comment type="subcellular location">
    <subcellularLocation>
        <location evidence="16">Cell membrane</location>
        <topology evidence="16">Multi-pass membrane protein</topology>
    </subcellularLocation>
</comment>
<evidence type="ECO:0000256" key="9">
    <source>
        <dbReference type="ARBA" id="ARBA00022989"/>
    </source>
</evidence>
<evidence type="ECO:0000256" key="16">
    <source>
        <dbReference type="HAMAP-Rule" id="MF_00426"/>
    </source>
</evidence>
<feature type="modified residue" description="FMN phosphoryl threonine" evidence="16 17">
    <location>
        <position position="226"/>
    </location>
</feature>
<keyword evidence="12 16" id="KW-0406">Ion transport</keyword>
<dbReference type="GO" id="GO:0006814">
    <property type="term" value="P:sodium ion transport"/>
    <property type="evidence" value="ECO:0007669"/>
    <property type="project" value="UniProtKB-UniRule"/>
</dbReference>
<evidence type="ECO:0000256" key="3">
    <source>
        <dbReference type="ARBA" id="ARBA00022519"/>
    </source>
</evidence>
<comment type="function">
    <text evidence="16">NQR complex catalyzes the reduction of ubiquinone-1 to ubiquinol by two successive reactions, coupled with the transport of Na(+) ions from the cytoplasm to the periplasm. NqrA to NqrE are probably involved in the second step, the conversion of ubisemiquinone to ubiquinol.</text>
</comment>
<dbReference type="GO" id="GO:0005886">
    <property type="term" value="C:plasma membrane"/>
    <property type="evidence" value="ECO:0007669"/>
    <property type="project" value="UniProtKB-SubCell"/>
</dbReference>
<dbReference type="InterPro" id="IPR004338">
    <property type="entry name" value="NqrB/RnfD"/>
</dbReference>
<dbReference type="GO" id="GO:0022904">
    <property type="term" value="P:respiratory electron transport chain"/>
    <property type="evidence" value="ECO:0007669"/>
    <property type="project" value="InterPro"/>
</dbReference>
<proteinExistence type="inferred from homology"/>
<evidence type="ECO:0000256" key="10">
    <source>
        <dbReference type="ARBA" id="ARBA00023027"/>
    </source>
</evidence>
<dbReference type="EC" id="7.2.1.1" evidence="16"/>
<keyword evidence="8 16" id="KW-1278">Translocase</keyword>
<keyword evidence="4 16" id="KW-0597">Phosphoprotein</keyword>
<feature type="transmembrane region" description="Helical" evidence="16">
    <location>
        <begin position="86"/>
        <end position="104"/>
    </location>
</feature>
<evidence type="ECO:0000256" key="2">
    <source>
        <dbReference type="ARBA" id="ARBA00022475"/>
    </source>
</evidence>
<dbReference type="GO" id="GO:0016655">
    <property type="term" value="F:oxidoreductase activity, acting on NAD(P)H, quinone or similar compound as acceptor"/>
    <property type="evidence" value="ECO:0007669"/>
    <property type="project" value="UniProtKB-UniRule"/>
</dbReference>
<dbReference type="InterPro" id="IPR010966">
    <property type="entry name" value="NqrB"/>
</dbReference>
<feature type="transmembrane region" description="Helical" evidence="16">
    <location>
        <begin position="367"/>
        <end position="387"/>
    </location>
</feature>
<keyword evidence="10 16" id="KW-0520">NAD</keyword>
<dbReference type="RefSeq" id="WP_108968165.1">
    <property type="nucleotide sequence ID" value="NZ_CP022190.1"/>
</dbReference>
<feature type="transmembrane region" description="Helical" evidence="16">
    <location>
        <begin position="158"/>
        <end position="179"/>
    </location>
</feature>
<evidence type="ECO:0000256" key="13">
    <source>
        <dbReference type="ARBA" id="ARBA00023075"/>
    </source>
</evidence>
<comment type="cofactor">
    <cofactor evidence="16 17">
        <name>FMN</name>
        <dbReference type="ChEBI" id="CHEBI:58210"/>
    </cofactor>
</comment>
<evidence type="ECO:0000256" key="12">
    <source>
        <dbReference type="ARBA" id="ARBA00023065"/>
    </source>
</evidence>